<proteinExistence type="predicted"/>
<evidence type="ECO:0000256" key="1">
    <source>
        <dbReference type="SAM" id="MobiDB-lite"/>
    </source>
</evidence>
<reference evidence="2 3" key="1">
    <citation type="submission" date="2016-10" db="EMBL/GenBank/DDBJ databases">
        <authorList>
            <person name="de Groot N.N."/>
        </authorList>
    </citation>
    <scope>NUCLEOTIDE SEQUENCE [LARGE SCALE GENOMIC DNA]</scope>
    <source>
        <strain evidence="2 3">DSM 8512</strain>
    </source>
</reference>
<name>A0A1H8N452_9RHOB</name>
<protein>
    <submittedName>
        <fullName evidence="2">Uncharacterized protein</fullName>
    </submittedName>
</protein>
<sequence>MKKRRHPGRRRGAAAQRWPREEEGPRMGRGNDQGGGGSLPLVTAPGRRRGALHPFAADRAAIFCGDLWEEERGRRWRTGPEGGGVGAVRVLWATPSGRRREGVAGSSPWEEEGGGNSNSLVGTPGGFACQTGDHRPADAEVLKITRGQGIQFADRLTIDSAASPVFLHALNRAQQTASKAGFGGGSICLGDDSHFRILSHLIFAPFPDGPVL</sequence>
<evidence type="ECO:0000313" key="3">
    <source>
        <dbReference type="Proteomes" id="UP000199054"/>
    </source>
</evidence>
<feature type="region of interest" description="Disordered" evidence="1">
    <location>
        <begin position="97"/>
        <end position="116"/>
    </location>
</feature>
<dbReference type="AlphaFoldDB" id="A0A1H8N452"/>
<dbReference type="EMBL" id="FODE01000051">
    <property type="protein sequence ID" value="SEO24431.1"/>
    <property type="molecule type" value="Genomic_DNA"/>
</dbReference>
<organism evidence="2 3">
    <name type="scientific">Paracoccus alcaliphilus</name>
    <dbReference type="NCBI Taxonomy" id="34002"/>
    <lineage>
        <taxon>Bacteria</taxon>
        <taxon>Pseudomonadati</taxon>
        <taxon>Pseudomonadota</taxon>
        <taxon>Alphaproteobacteria</taxon>
        <taxon>Rhodobacterales</taxon>
        <taxon>Paracoccaceae</taxon>
        <taxon>Paracoccus</taxon>
    </lineage>
</organism>
<dbReference type="STRING" id="34002.SAMN04489859_105114"/>
<feature type="compositionally biased region" description="Basic residues" evidence="1">
    <location>
        <begin position="1"/>
        <end position="12"/>
    </location>
</feature>
<evidence type="ECO:0000313" key="2">
    <source>
        <dbReference type="EMBL" id="SEO24431.1"/>
    </source>
</evidence>
<feature type="region of interest" description="Disordered" evidence="1">
    <location>
        <begin position="1"/>
        <end position="44"/>
    </location>
</feature>
<dbReference type="Proteomes" id="UP000199054">
    <property type="component" value="Unassembled WGS sequence"/>
</dbReference>
<keyword evidence="3" id="KW-1185">Reference proteome</keyword>
<accession>A0A1H8N452</accession>
<gene>
    <name evidence="2" type="ORF">SAMN04489859_105114</name>
</gene>